<evidence type="ECO:0000313" key="3">
    <source>
        <dbReference type="Proteomes" id="UP000245674"/>
    </source>
</evidence>
<feature type="chain" id="PRO_5047151808" evidence="1">
    <location>
        <begin position="30"/>
        <end position="236"/>
    </location>
</feature>
<proteinExistence type="predicted"/>
<sequence length="236" mass="26223">MRGKNWFRIIISVSAIVLVAAGLPPLASAESGIDSHVKMATRINGEISIIPDEKIAAAIAQLPHNTKQTASKRKLIPQLIDFNQWVDCFGLNSENAVFAEYVHWWDGAGQDVRLKCGTNNYGYKHIRSGTNGNNGKEQLWQNDLNYARQAGWNSQAQGIESWDDLMAASIGSTVTWPDYRAVNSISKKTCGVAEIIFVNTETGKIVWTFKNLSIWSNDSDRLITSYPQGRLNCYPS</sequence>
<dbReference type="EMBL" id="QGDV01000011">
    <property type="protein sequence ID" value="PWJ62492.1"/>
    <property type="molecule type" value="Genomic_DNA"/>
</dbReference>
<keyword evidence="3" id="KW-1185">Reference proteome</keyword>
<protein>
    <submittedName>
        <fullName evidence="2">Uncharacterized protein</fullName>
    </submittedName>
</protein>
<evidence type="ECO:0000256" key="1">
    <source>
        <dbReference type="SAM" id="SignalP"/>
    </source>
</evidence>
<feature type="signal peptide" evidence="1">
    <location>
        <begin position="1"/>
        <end position="29"/>
    </location>
</feature>
<dbReference type="Proteomes" id="UP000245674">
    <property type="component" value="Unassembled WGS sequence"/>
</dbReference>
<evidence type="ECO:0000313" key="2">
    <source>
        <dbReference type="EMBL" id="PWJ62492.1"/>
    </source>
</evidence>
<gene>
    <name evidence="2" type="ORF">B0H03_111101</name>
</gene>
<name>A0ABX5LDX9_9MICO</name>
<accession>A0ABX5LDX9</accession>
<organism evidence="2 3">
    <name type="scientific">Rathayibacter iranicus NCPPB 2253 = VKM Ac-1602</name>
    <dbReference type="NCBI Taxonomy" id="1328868"/>
    <lineage>
        <taxon>Bacteria</taxon>
        <taxon>Bacillati</taxon>
        <taxon>Actinomycetota</taxon>
        <taxon>Actinomycetes</taxon>
        <taxon>Micrococcales</taxon>
        <taxon>Microbacteriaceae</taxon>
        <taxon>Rathayibacter</taxon>
    </lineage>
</organism>
<comment type="caution">
    <text evidence="2">The sequence shown here is derived from an EMBL/GenBank/DDBJ whole genome shotgun (WGS) entry which is preliminary data.</text>
</comment>
<keyword evidence="1" id="KW-0732">Signal</keyword>
<reference evidence="2 3" key="1">
    <citation type="submission" date="2018-03" db="EMBL/GenBank/DDBJ databases">
        <title>Genomic Encyclopedia of Type Strains, Phase III (KMG-III): the genomes of soil and plant-associated and newly described type strains.</title>
        <authorList>
            <person name="Whitman W."/>
        </authorList>
    </citation>
    <scope>NUCLEOTIDE SEQUENCE [LARGE SCALE GENOMIC DNA]</scope>
    <source>
        <strain evidence="2 3">VKM Ac-1602</strain>
    </source>
</reference>